<dbReference type="EMBL" id="JBJIAA010000044">
    <property type="protein sequence ID" value="MFL0253345.1"/>
    <property type="molecule type" value="Genomic_DNA"/>
</dbReference>
<proteinExistence type="predicted"/>
<dbReference type="RefSeq" id="WP_406790014.1">
    <property type="nucleotide sequence ID" value="NZ_JBJIAA010000044.1"/>
</dbReference>
<evidence type="ECO:0000313" key="4">
    <source>
        <dbReference type="Proteomes" id="UP001623592"/>
    </source>
</evidence>
<dbReference type="InterPro" id="IPR015002">
    <property type="entry name" value="T6SS_Tdi1_C"/>
</dbReference>
<organism evidence="3 4">
    <name type="scientific">Clostridium neuense</name>
    <dbReference type="NCBI Taxonomy" id="1728934"/>
    <lineage>
        <taxon>Bacteria</taxon>
        <taxon>Bacillati</taxon>
        <taxon>Bacillota</taxon>
        <taxon>Clostridia</taxon>
        <taxon>Eubacteriales</taxon>
        <taxon>Clostridiaceae</taxon>
        <taxon>Clostridium</taxon>
    </lineage>
</organism>
<sequence length="182" mass="21268">MQFKVFNDFVLKEKVLKDVLDEYEGKLPEQLITAWKDYGFGTILSGYIKIINPKMFEDILKETYFRSIESIPIMVTGFGDIITWEKNKYVGVVKYRKGKANIVSASFKYFFQNLLEECFLDEDLEWKPYLEAINDYGKLDYEECFGYVPLLGLGGSEKVENLKKVKIREHIEIITQLVGKIE</sequence>
<comment type="caution">
    <text evidence="3">The sequence shown here is derived from an EMBL/GenBank/DDBJ whole genome shotgun (WGS) entry which is preliminary data.</text>
</comment>
<evidence type="ECO:0000313" key="3">
    <source>
        <dbReference type="EMBL" id="MFL0253345.1"/>
    </source>
</evidence>
<dbReference type="Pfam" id="PF08906">
    <property type="entry name" value="T6SS_Tdi1_C"/>
    <property type="match status" value="1"/>
</dbReference>
<dbReference type="Proteomes" id="UP001623592">
    <property type="component" value="Unassembled WGS sequence"/>
</dbReference>
<accession>A0ABW8TLJ9</accession>
<dbReference type="Pfam" id="PF08887">
    <property type="entry name" value="GAD-like"/>
    <property type="match status" value="1"/>
</dbReference>
<evidence type="ECO:0000259" key="2">
    <source>
        <dbReference type="Pfam" id="PF08906"/>
    </source>
</evidence>
<name>A0ABW8TLJ9_9CLOT</name>
<keyword evidence="4" id="KW-1185">Reference proteome</keyword>
<evidence type="ECO:0000259" key="1">
    <source>
        <dbReference type="Pfam" id="PF08887"/>
    </source>
</evidence>
<reference evidence="3 4" key="1">
    <citation type="submission" date="2024-11" db="EMBL/GenBank/DDBJ databases">
        <authorList>
            <person name="Heng Y.C."/>
            <person name="Lim A.C.H."/>
            <person name="Lee J.K.Y."/>
            <person name="Kittelmann S."/>
        </authorList>
    </citation>
    <scope>NUCLEOTIDE SEQUENCE [LARGE SCALE GENOMIC DNA]</scope>
    <source>
        <strain evidence="3 4">WILCCON 0114</strain>
    </source>
</reference>
<protein>
    <submittedName>
        <fullName evidence="3">T6SS immunity protein Tdi1 domain-containing protein</fullName>
    </submittedName>
</protein>
<gene>
    <name evidence="3" type="ORF">ACJDT4_23340</name>
</gene>
<feature type="domain" description="GAD-related" evidence="1">
    <location>
        <begin position="9"/>
        <end position="87"/>
    </location>
</feature>
<dbReference type="InterPro" id="IPR014983">
    <property type="entry name" value="GAD-rel"/>
</dbReference>
<feature type="domain" description="T6SS immunity protein Tdi1 C-terminal" evidence="2">
    <location>
        <begin position="105"/>
        <end position="177"/>
    </location>
</feature>